<organism evidence="1 2">
    <name type="scientific">Symbiodinium natans</name>
    <dbReference type="NCBI Taxonomy" id="878477"/>
    <lineage>
        <taxon>Eukaryota</taxon>
        <taxon>Sar</taxon>
        <taxon>Alveolata</taxon>
        <taxon>Dinophyceae</taxon>
        <taxon>Suessiales</taxon>
        <taxon>Symbiodiniaceae</taxon>
        <taxon>Symbiodinium</taxon>
    </lineage>
</organism>
<dbReference type="Proteomes" id="UP000604046">
    <property type="component" value="Unassembled WGS sequence"/>
</dbReference>
<dbReference type="EMBL" id="CAJNDS010002227">
    <property type="protein sequence ID" value="CAE7382474.1"/>
    <property type="molecule type" value="Genomic_DNA"/>
</dbReference>
<accession>A0A812PY71</accession>
<protein>
    <submittedName>
        <fullName evidence="1">Uncharacterized protein</fullName>
    </submittedName>
</protein>
<reference evidence="1" key="1">
    <citation type="submission" date="2021-02" db="EMBL/GenBank/DDBJ databases">
        <authorList>
            <person name="Dougan E. K."/>
            <person name="Rhodes N."/>
            <person name="Thang M."/>
            <person name="Chan C."/>
        </authorList>
    </citation>
    <scope>NUCLEOTIDE SEQUENCE</scope>
</reference>
<name>A0A812PY71_9DINO</name>
<dbReference type="OrthoDB" id="412958at2759"/>
<sequence>MLQKLLTPCACRLNFARAMSMPSRADTQPMRFHRLAPGKATSSFTADFAAGLTEGGEAALVAKLRRRQLLSPLVPAEAVLREFPQAQALPSALAVLAEHTLTAAVRGAMGIWVVRDGSVVARTPAAEDASVRSFNLRVRPGDLLGLCTTLRGVRPDAELAAAVKESNSDAMVLRVELMRAEDAYEPLRSDAPHPSWRHAIFNEYGTHDKKL</sequence>
<keyword evidence="2" id="KW-1185">Reference proteome</keyword>
<proteinExistence type="predicted"/>
<evidence type="ECO:0000313" key="2">
    <source>
        <dbReference type="Proteomes" id="UP000604046"/>
    </source>
</evidence>
<gene>
    <name evidence="1" type="ORF">SNAT2548_LOCUS20874</name>
</gene>
<dbReference type="AlphaFoldDB" id="A0A812PY71"/>
<evidence type="ECO:0000313" key="1">
    <source>
        <dbReference type="EMBL" id="CAE7382474.1"/>
    </source>
</evidence>
<comment type="caution">
    <text evidence="1">The sequence shown here is derived from an EMBL/GenBank/DDBJ whole genome shotgun (WGS) entry which is preliminary data.</text>
</comment>